<feature type="region of interest" description="Disordered" evidence="1">
    <location>
        <begin position="262"/>
        <end position="286"/>
    </location>
</feature>
<feature type="compositionally biased region" description="Basic and acidic residues" evidence="1">
    <location>
        <begin position="155"/>
        <end position="168"/>
    </location>
</feature>
<dbReference type="AlphaFoldDB" id="A0A9P7AY16"/>
<protein>
    <submittedName>
        <fullName evidence="2">Uncharacterized protein</fullName>
    </submittedName>
</protein>
<evidence type="ECO:0000313" key="2">
    <source>
        <dbReference type="EMBL" id="KAG0649741.1"/>
    </source>
</evidence>
<feature type="region of interest" description="Disordered" evidence="1">
    <location>
        <begin position="107"/>
        <end position="184"/>
    </location>
</feature>
<accession>A0A9P7AY16</accession>
<feature type="compositionally biased region" description="Polar residues" evidence="1">
    <location>
        <begin position="108"/>
        <end position="136"/>
    </location>
</feature>
<dbReference type="PANTHER" id="PTHR40623:SF2">
    <property type="entry name" value="INTEGRAL MEMBRANE PROTEIN"/>
    <property type="match status" value="1"/>
</dbReference>
<dbReference type="OrthoDB" id="5426165at2759"/>
<keyword evidence="3" id="KW-1185">Reference proteome</keyword>
<gene>
    <name evidence="2" type="ORF">D0Z07_3928</name>
</gene>
<feature type="region of interest" description="Disordered" evidence="1">
    <location>
        <begin position="196"/>
        <end position="238"/>
    </location>
</feature>
<sequence>MATSFFTSWALWEKMSFVLALAILVVFGIAYGKLVWTNRIVSQQEGKDEERRTAIEDTRQGSRMVVEGISHDIPFGVRAIQSGIQVDGIWISKDSASIPTRLKLGHLHTSSSDSSGNQGACPRTSQDSSQAAAHSTSSREKTTRREYEYGTLLADQRDTSAEVQDMRGYRPSYKPRRSSHLRYDSDGQISHNEETFSQLEGNAGAEVERNYPKVNRSRELENGTSSGATADNERCSGTESDVVLSINVQGREYGQLQSLSVQSSGAESSLETAKITPGGPSRSSLPARTSMAEYLPLPLKPSELEELDPFTASLADTTDTALQVKPLYARNARELTASGESQVPLLTHSRSVSPFIPGELHMNKSIRRVNSGFEVLPAGTFGGPSKPMGREVDEDEDNGEKRQCSKLQKKIRTSKSIRRPSGVFDGSCGV</sequence>
<dbReference type="Proteomes" id="UP000785200">
    <property type="component" value="Unassembled WGS sequence"/>
</dbReference>
<evidence type="ECO:0000256" key="1">
    <source>
        <dbReference type="SAM" id="MobiDB-lite"/>
    </source>
</evidence>
<proteinExistence type="predicted"/>
<comment type="caution">
    <text evidence="2">The sequence shown here is derived from an EMBL/GenBank/DDBJ whole genome shotgun (WGS) entry which is preliminary data.</text>
</comment>
<feature type="compositionally biased region" description="Basic residues" evidence="1">
    <location>
        <begin position="407"/>
        <end position="418"/>
    </location>
</feature>
<dbReference type="EMBL" id="VNKQ01000007">
    <property type="protein sequence ID" value="KAG0649741.1"/>
    <property type="molecule type" value="Genomic_DNA"/>
</dbReference>
<dbReference type="PANTHER" id="PTHR40623">
    <property type="entry name" value="INTEGRAL MEMBRANE PROTEIN"/>
    <property type="match status" value="1"/>
</dbReference>
<feature type="compositionally biased region" description="Basic and acidic residues" evidence="1">
    <location>
        <begin position="206"/>
        <end position="221"/>
    </location>
</feature>
<reference evidence="2" key="1">
    <citation type="submission" date="2019-07" db="EMBL/GenBank/DDBJ databases">
        <title>Hyphodiscus hymeniophilus genome sequencing and assembly.</title>
        <authorList>
            <person name="Kramer G."/>
            <person name="Nodwell J."/>
        </authorList>
    </citation>
    <scope>NUCLEOTIDE SEQUENCE</scope>
    <source>
        <strain evidence="2">ATCC 34498</strain>
    </source>
</reference>
<name>A0A9P7AY16_9HELO</name>
<feature type="region of interest" description="Disordered" evidence="1">
    <location>
        <begin position="378"/>
        <end position="430"/>
    </location>
</feature>
<feature type="compositionally biased region" description="Basic and acidic residues" evidence="1">
    <location>
        <begin position="137"/>
        <end position="148"/>
    </location>
</feature>
<organism evidence="2 3">
    <name type="scientific">Hyphodiscus hymeniophilus</name>
    <dbReference type="NCBI Taxonomy" id="353542"/>
    <lineage>
        <taxon>Eukaryota</taxon>
        <taxon>Fungi</taxon>
        <taxon>Dikarya</taxon>
        <taxon>Ascomycota</taxon>
        <taxon>Pezizomycotina</taxon>
        <taxon>Leotiomycetes</taxon>
        <taxon>Helotiales</taxon>
        <taxon>Hyphodiscaceae</taxon>
        <taxon>Hyphodiscus</taxon>
    </lineage>
</organism>
<evidence type="ECO:0000313" key="3">
    <source>
        <dbReference type="Proteomes" id="UP000785200"/>
    </source>
</evidence>